<protein>
    <submittedName>
        <fullName evidence="4">Glycosyltransferase family 4 protein</fullName>
    </submittedName>
</protein>
<dbReference type="GO" id="GO:0016757">
    <property type="term" value="F:glycosyltransferase activity"/>
    <property type="evidence" value="ECO:0007669"/>
    <property type="project" value="InterPro"/>
</dbReference>
<dbReference type="RefSeq" id="WP_220590263.1">
    <property type="nucleotide sequence ID" value="NZ_RKLQ01000009.1"/>
</dbReference>
<dbReference type="SUPFAM" id="SSF53756">
    <property type="entry name" value="UDP-Glycosyltransferase/glycogen phosphorylase"/>
    <property type="match status" value="1"/>
</dbReference>
<dbReference type="EMBL" id="RKLQ01000009">
    <property type="protein sequence ID" value="MBX0306068.1"/>
    <property type="molecule type" value="Genomic_DNA"/>
</dbReference>
<dbReference type="Pfam" id="PF00534">
    <property type="entry name" value="Glycos_transf_1"/>
    <property type="match status" value="1"/>
</dbReference>
<sequence>MKVAHVYDEHYAVSPEKGSVAKVIYNVATSQSELGHDVSVLERQWDGLPRSETRDGVDFHRFRLRVGSDEEGEEIPYAQIKSPVGLPKLLTDRLEFALKLRRHFKRTDYDIIHFHLPFTANILVHLYPEIRERLVYTAHAGEVRLGLMDDQLLSRLLSTLSPDLHLMNRAEVSTVLNEDLATALPPELEVVPNGVDIQEYRPDKADLVDLTDSYNIEPPFMLFVGTITPRKGPDILLDAIDMLAERDVLGEMTFVLSGNKTVDESFSEEIAARVEQLDADIRLTGFVSLSELKALYAQCDAFILPSREEGWGMVATEAMASGVAIVGSDITSIRAQVRDGENGFLVPPENASALADAMEQLLTDDELKQRMGERSRTVAVEEFSWESIAQQYIDLYWPVVGY</sequence>
<evidence type="ECO:0000256" key="1">
    <source>
        <dbReference type="ARBA" id="ARBA00022679"/>
    </source>
</evidence>
<dbReference type="AlphaFoldDB" id="A0A8J7YRP0"/>
<accession>A0A8J7YRP0</accession>
<dbReference type="InterPro" id="IPR028098">
    <property type="entry name" value="Glyco_trans_4-like_N"/>
</dbReference>
<organism evidence="4 5">
    <name type="scientific">Haloarcula salinisoli</name>
    <dbReference type="NCBI Taxonomy" id="2487746"/>
    <lineage>
        <taxon>Archaea</taxon>
        <taxon>Methanobacteriati</taxon>
        <taxon>Methanobacteriota</taxon>
        <taxon>Stenosarchaea group</taxon>
        <taxon>Halobacteria</taxon>
        <taxon>Halobacteriales</taxon>
        <taxon>Haloarculaceae</taxon>
        <taxon>Haloarcula</taxon>
    </lineage>
</organism>
<name>A0A8J7YRP0_9EURY</name>
<dbReference type="CDD" id="cd03801">
    <property type="entry name" value="GT4_PimA-like"/>
    <property type="match status" value="1"/>
</dbReference>
<gene>
    <name evidence="4" type="ORF">EGD98_20710</name>
</gene>
<comment type="caution">
    <text evidence="4">The sequence shown here is derived from an EMBL/GenBank/DDBJ whole genome shotgun (WGS) entry which is preliminary data.</text>
</comment>
<dbReference type="Pfam" id="PF13439">
    <property type="entry name" value="Glyco_transf_4"/>
    <property type="match status" value="1"/>
</dbReference>
<proteinExistence type="predicted"/>
<dbReference type="InterPro" id="IPR001296">
    <property type="entry name" value="Glyco_trans_1"/>
</dbReference>
<reference evidence="4" key="1">
    <citation type="submission" date="2021-06" db="EMBL/GenBank/DDBJ databases">
        <title>Halomicroarcula sp. F24A a new haloarchaeum isolated from saline soil.</title>
        <authorList>
            <person name="Duran-Viseras A."/>
            <person name="Sanchez-Porro C."/>
            <person name="Ventosa A."/>
        </authorList>
    </citation>
    <scope>NUCLEOTIDE SEQUENCE</scope>
    <source>
        <strain evidence="4">F24A</strain>
    </source>
</reference>
<dbReference type="PANTHER" id="PTHR46401">
    <property type="entry name" value="GLYCOSYLTRANSFERASE WBBK-RELATED"/>
    <property type="match status" value="1"/>
</dbReference>
<evidence type="ECO:0000259" key="2">
    <source>
        <dbReference type="Pfam" id="PF00534"/>
    </source>
</evidence>
<evidence type="ECO:0000313" key="5">
    <source>
        <dbReference type="Proteomes" id="UP000783863"/>
    </source>
</evidence>
<dbReference type="Gene3D" id="3.40.50.2000">
    <property type="entry name" value="Glycogen Phosphorylase B"/>
    <property type="match status" value="2"/>
</dbReference>
<feature type="domain" description="Glycosyltransferase subfamily 4-like N-terminal" evidence="3">
    <location>
        <begin position="20"/>
        <end position="198"/>
    </location>
</feature>
<keyword evidence="1" id="KW-0808">Transferase</keyword>
<keyword evidence="5" id="KW-1185">Reference proteome</keyword>
<evidence type="ECO:0000313" key="4">
    <source>
        <dbReference type="EMBL" id="MBX0306068.1"/>
    </source>
</evidence>
<dbReference type="PANTHER" id="PTHR46401:SF2">
    <property type="entry name" value="GLYCOSYLTRANSFERASE WBBK-RELATED"/>
    <property type="match status" value="1"/>
</dbReference>
<evidence type="ECO:0000259" key="3">
    <source>
        <dbReference type="Pfam" id="PF13439"/>
    </source>
</evidence>
<feature type="domain" description="Glycosyl transferase family 1" evidence="2">
    <location>
        <begin position="217"/>
        <end position="376"/>
    </location>
</feature>
<dbReference type="Proteomes" id="UP000783863">
    <property type="component" value="Unassembled WGS sequence"/>
</dbReference>